<feature type="region of interest" description="Disordered" evidence="2">
    <location>
        <begin position="141"/>
        <end position="162"/>
    </location>
</feature>
<name>A0A135SU66_9PEZI</name>
<feature type="compositionally biased region" description="Low complexity" evidence="2">
    <location>
        <begin position="231"/>
        <end position="244"/>
    </location>
</feature>
<dbReference type="GO" id="GO:0006368">
    <property type="term" value="P:transcription elongation by RNA polymerase II"/>
    <property type="evidence" value="ECO:0007669"/>
    <property type="project" value="InterPro"/>
</dbReference>
<feature type="coiled-coil region" evidence="1">
    <location>
        <begin position="96"/>
        <end position="124"/>
    </location>
</feature>
<dbReference type="EMBL" id="JFFI01002228">
    <property type="protein sequence ID" value="KXH39462.1"/>
    <property type="molecule type" value="Genomic_DNA"/>
</dbReference>
<dbReference type="STRING" id="1209931.A0A135SU66"/>
<dbReference type="PANTHER" id="PTHR15141">
    <property type="entry name" value="TRANSCRIPTION ELONGATION FACTOR B POLYPEPTIDE 3"/>
    <property type="match status" value="1"/>
</dbReference>
<evidence type="ECO:0000256" key="2">
    <source>
        <dbReference type="SAM" id="MobiDB-lite"/>
    </source>
</evidence>
<evidence type="ECO:0000313" key="3">
    <source>
        <dbReference type="EMBL" id="KXH39462.1"/>
    </source>
</evidence>
<accession>A0A135SU66</accession>
<feature type="region of interest" description="Disordered" evidence="2">
    <location>
        <begin position="201"/>
        <end position="422"/>
    </location>
</feature>
<feature type="compositionally biased region" description="Acidic residues" evidence="2">
    <location>
        <begin position="259"/>
        <end position="268"/>
    </location>
</feature>
<sequence length="422" mass="46726">MAPTKSLAELCIATCQRHITELSSVGNGDALQYHHVRDILLRVINPTQLREIELNSPFIQGETSELWLRLIKKEFPSESHEKNYAPKNPSKWYKIYERYAEERREAQQQAEAELLARVQGLRQKKDNNVSRIVDPKLARFLPKPPKTGRTFSTQPRGKKELPSTLSWAAGSRMKTTTGASVMKKARREAKEIKGIRSTMAVPTGMIRAPRLKQAPPSMAAEHRISSQPIFRPTSTSSRPPTHSTYATPQSKATYVSDSSDGEDGDLFSDEGTPKKNKGAASSSHHSRDTTASSRPMNPSQSSSFKDRNSSTSARSTSGFKQSPSSSQSSGLRRGGGILGNAPRPKSNIRVERPPSRPEPPSASTDQSRVHKVLAQNNGPQSPPLPTSLDEAQQARPILGTQELPRKRKAVDIFMPKKRPTRR</sequence>
<keyword evidence="4" id="KW-1185">Reference proteome</keyword>
<dbReference type="OrthoDB" id="21513at2759"/>
<dbReference type="PANTHER" id="PTHR15141:SF76">
    <property type="entry name" value="TRANSCRIPTION ELONGATION FACTOR B POLYPEPTIDE 3"/>
    <property type="match status" value="1"/>
</dbReference>
<feature type="compositionally biased region" description="Polar residues" evidence="2">
    <location>
        <begin position="245"/>
        <end position="258"/>
    </location>
</feature>
<dbReference type="Pfam" id="PF06881">
    <property type="entry name" value="Elongin_A"/>
    <property type="match status" value="1"/>
</dbReference>
<dbReference type="AlphaFoldDB" id="A0A135SU66"/>
<evidence type="ECO:0000256" key="1">
    <source>
        <dbReference type="SAM" id="Coils"/>
    </source>
</evidence>
<proteinExistence type="predicted"/>
<dbReference type="GO" id="GO:0070449">
    <property type="term" value="C:elongin complex"/>
    <property type="evidence" value="ECO:0007669"/>
    <property type="project" value="InterPro"/>
</dbReference>
<gene>
    <name evidence="3" type="ORF">CSAL01_03532</name>
</gene>
<feature type="compositionally biased region" description="Low complexity" evidence="2">
    <location>
        <begin position="292"/>
        <end position="303"/>
    </location>
</feature>
<protein>
    <submittedName>
        <fullName evidence="3">RNA polymerase II transcription factor SIII subunit A</fullName>
    </submittedName>
</protein>
<dbReference type="InterPro" id="IPR010684">
    <property type="entry name" value="RNA_pol_II_trans_fac_SIII_A"/>
</dbReference>
<reference evidence="3 4" key="1">
    <citation type="submission" date="2014-02" db="EMBL/GenBank/DDBJ databases">
        <title>The genome sequence of Colletotrichum salicis CBS 607.94.</title>
        <authorList>
            <person name="Baroncelli R."/>
            <person name="Thon M.R."/>
        </authorList>
    </citation>
    <scope>NUCLEOTIDE SEQUENCE [LARGE SCALE GENOMIC DNA]</scope>
    <source>
        <strain evidence="3 4">CBS 607.94</strain>
    </source>
</reference>
<dbReference type="InterPro" id="IPR051870">
    <property type="entry name" value="Elongin-A_domain"/>
</dbReference>
<organism evidence="3 4">
    <name type="scientific">Colletotrichum salicis</name>
    <dbReference type="NCBI Taxonomy" id="1209931"/>
    <lineage>
        <taxon>Eukaryota</taxon>
        <taxon>Fungi</taxon>
        <taxon>Dikarya</taxon>
        <taxon>Ascomycota</taxon>
        <taxon>Pezizomycotina</taxon>
        <taxon>Sordariomycetes</taxon>
        <taxon>Hypocreomycetidae</taxon>
        <taxon>Glomerellales</taxon>
        <taxon>Glomerellaceae</taxon>
        <taxon>Colletotrichum</taxon>
        <taxon>Colletotrichum acutatum species complex</taxon>
    </lineage>
</organism>
<dbReference type="Proteomes" id="UP000070121">
    <property type="component" value="Unassembled WGS sequence"/>
</dbReference>
<feature type="compositionally biased region" description="Low complexity" evidence="2">
    <location>
        <begin position="315"/>
        <end position="331"/>
    </location>
</feature>
<evidence type="ECO:0000313" key="4">
    <source>
        <dbReference type="Proteomes" id="UP000070121"/>
    </source>
</evidence>
<dbReference type="Gene3D" id="6.10.250.3180">
    <property type="match status" value="1"/>
</dbReference>
<comment type="caution">
    <text evidence="3">The sequence shown here is derived from an EMBL/GenBank/DDBJ whole genome shotgun (WGS) entry which is preliminary data.</text>
</comment>
<keyword evidence="1" id="KW-0175">Coiled coil</keyword>